<gene>
    <name evidence="2" type="ORF">LMG1861_02566</name>
</gene>
<accession>A0A6S7DNP8</accession>
<name>A0A6S7DNP8_9BURK</name>
<dbReference type="AlphaFoldDB" id="A0A6S7DNP8"/>
<dbReference type="EMBL" id="CADILD010000002">
    <property type="protein sequence ID" value="CAB3867083.1"/>
    <property type="molecule type" value="Genomic_DNA"/>
</dbReference>
<dbReference type="PROSITE" id="PS01124">
    <property type="entry name" value="HTH_ARAC_FAMILY_2"/>
    <property type="match status" value="1"/>
</dbReference>
<dbReference type="Proteomes" id="UP000494105">
    <property type="component" value="Unassembled WGS sequence"/>
</dbReference>
<protein>
    <recommendedName>
        <fullName evidence="1">HTH araC/xylS-type domain-containing protein</fullName>
    </recommendedName>
</protein>
<dbReference type="Pfam" id="PF12833">
    <property type="entry name" value="HTH_18"/>
    <property type="match status" value="1"/>
</dbReference>
<evidence type="ECO:0000313" key="3">
    <source>
        <dbReference type="Proteomes" id="UP000494105"/>
    </source>
</evidence>
<dbReference type="InterPro" id="IPR018060">
    <property type="entry name" value="HTH_AraC"/>
</dbReference>
<proteinExistence type="predicted"/>
<evidence type="ECO:0000259" key="1">
    <source>
        <dbReference type="PROSITE" id="PS01124"/>
    </source>
</evidence>
<dbReference type="RefSeq" id="WP_175128577.1">
    <property type="nucleotide sequence ID" value="NZ_CADILD010000002.1"/>
</dbReference>
<feature type="domain" description="HTH araC/xylS-type" evidence="1">
    <location>
        <begin position="226"/>
        <end position="302"/>
    </location>
</feature>
<dbReference type="GO" id="GO:0003700">
    <property type="term" value="F:DNA-binding transcription factor activity"/>
    <property type="evidence" value="ECO:0007669"/>
    <property type="project" value="InterPro"/>
</dbReference>
<dbReference type="GO" id="GO:0043565">
    <property type="term" value="F:sequence-specific DNA binding"/>
    <property type="evidence" value="ECO:0007669"/>
    <property type="project" value="InterPro"/>
</dbReference>
<dbReference type="Gene3D" id="1.10.10.60">
    <property type="entry name" value="Homeodomain-like"/>
    <property type="match status" value="1"/>
</dbReference>
<sequence>MELHRFESFEEFQDAVVNADLAVRLLGPHDGKWRIGHLDVDGITVQQGIEAVPNLCEASGCPSHLMFLISEGRQSPTWLNGVPFAHDTLGVLAPSRGFVFRAAGPNAWISIAVPISFPMFLADDEAGRILRHWCRATRMLSAPPAAIQNLRNAALLATRPGTSPVAGRALIETALLALIKSRACPPRPAAGRPRISPHELCDSALQRFWDLDVMAQRSDQWKNMPIGSRSLNSFFQHCFGLGPVQYLHLRRLHHIRAALRDMREPSATIADVFEWGGYPYSAYALSRYRAIFGEPPSETRARSPVMQGT</sequence>
<reference evidence="2 3" key="1">
    <citation type="submission" date="2020-04" db="EMBL/GenBank/DDBJ databases">
        <authorList>
            <person name="De Canck E."/>
        </authorList>
    </citation>
    <scope>NUCLEOTIDE SEQUENCE [LARGE SCALE GENOMIC DNA]</scope>
    <source>
        <strain evidence="2 3">LMG 1861</strain>
    </source>
</reference>
<evidence type="ECO:0000313" key="2">
    <source>
        <dbReference type="EMBL" id="CAB3867083.1"/>
    </source>
</evidence>
<organism evidence="2 3">
    <name type="scientific">Achromobacter piechaudii</name>
    <dbReference type="NCBI Taxonomy" id="72556"/>
    <lineage>
        <taxon>Bacteria</taxon>
        <taxon>Pseudomonadati</taxon>
        <taxon>Pseudomonadota</taxon>
        <taxon>Betaproteobacteria</taxon>
        <taxon>Burkholderiales</taxon>
        <taxon>Alcaligenaceae</taxon>
        <taxon>Achromobacter</taxon>
    </lineage>
</organism>